<evidence type="ECO:0000256" key="1">
    <source>
        <dbReference type="SAM" id="Phobius"/>
    </source>
</evidence>
<gene>
    <name evidence="2" type="ORF">SAMN05216429_1166</name>
</gene>
<accession>A0A1I3YBB3</accession>
<name>A0A1I3YBB3_9GAMM</name>
<evidence type="ECO:0000313" key="2">
    <source>
        <dbReference type="EMBL" id="SFK29040.1"/>
    </source>
</evidence>
<dbReference type="Proteomes" id="UP000199445">
    <property type="component" value="Unassembled WGS sequence"/>
</dbReference>
<keyword evidence="3" id="KW-1185">Reference proteome</keyword>
<reference evidence="2 3" key="1">
    <citation type="submission" date="2016-10" db="EMBL/GenBank/DDBJ databases">
        <authorList>
            <person name="de Groot N.N."/>
        </authorList>
    </citation>
    <scope>NUCLEOTIDE SEQUENCE [LARGE SCALE GENOMIC DNA]</scope>
    <source>
        <strain evidence="2 3">IBRC-M 10445</strain>
    </source>
</reference>
<keyword evidence="1" id="KW-1133">Transmembrane helix</keyword>
<protein>
    <submittedName>
        <fullName evidence="2">Uncharacterized protein</fullName>
    </submittedName>
</protein>
<dbReference type="EMBL" id="FOSC01000016">
    <property type="protein sequence ID" value="SFK29040.1"/>
    <property type="molecule type" value="Genomic_DNA"/>
</dbReference>
<evidence type="ECO:0000313" key="3">
    <source>
        <dbReference type="Proteomes" id="UP000199445"/>
    </source>
</evidence>
<proteinExistence type="predicted"/>
<dbReference type="AlphaFoldDB" id="A0A1I3YBB3"/>
<keyword evidence="1" id="KW-0812">Transmembrane</keyword>
<dbReference type="RefSeq" id="WP_091706643.1">
    <property type="nucleotide sequence ID" value="NZ_BMYN01000021.1"/>
</dbReference>
<keyword evidence="1" id="KW-0472">Membrane</keyword>
<feature type="transmembrane region" description="Helical" evidence="1">
    <location>
        <begin position="32"/>
        <end position="52"/>
    </location>
</feature>
<feature type="transmembrane region" description="Helical" evidence="1">
    <location>
        <begin position="64"/>
        <end position="85"/>
    </location>
</feature>
<feature type="transmembrane region" description="Helical" evidence="1">
    <location>
        <begin position="6"/>
        <end position="25"/>
    </location>
</feature>
<sequence>MDAEIFFLSAGVWVLGGLGIMFSLLKAKPVTLIFGGIGLLLYGSLAAIGASMNGGLLEFTALEMAGNLLTVFFSVISSVMIGSAWSELRARYHAS</sequence>
<organism evidence="2 3">
    <name type="scientific">Marinobacter persicus</name>
    <dbReference type="NCBI Taxonomy" id="930118"/>
    <lineage>
        <taxon>Bacteria</taxon>
        <taxon>Pseudomonadati</taxon>
        <taxon>Pseudomonadota</taxon>
        <taxon>Gammaproteobacteria</taxon>
        <taxon>Pseudomonadales</taxon>
        <taxon>Marinobacteraceae</taxon>
        <taxon>Marinobacter</taxon>
    </lineage>
</organism>